<sequence length="107" mass="11584">MGCFQSKEPMEGRNLSPRGKLKITIREKLTQLIKRKIVAATPAVEAPTMEAPVMVAEAPTMVATVVSTSPKRRLSLIFSSISVAMNVTSDTLLCVLLAMLLLELLGE</sequence>
<dbReference type="EMBL" id="JADCNL010000127">
    <property type="protein sequence ID" value="KAG0450267.1"/>
    <property type="molecule type" value="Genomic_DNA"/>
</dbReference>
<protein>
    <submittedName>
        <fullName evidence="1">Uncharacterized protein</fullName>
    </submittedName>
</protein>
<comment type="caution">
    <text evidence="1">The sequence shown here is derived from an EMBL/GenBank/DDBJ whole genome shotgun (WGS) entry which is preliminary data.</text>
</comment>
<dbReference type="Proteomes" id="UP000636800">
    <property type="component" value="Unassembled WGS sequence"/>
</dbReference>
<evidence type="ECO:0000313" key="1">
    <source>
        <dbReference type="EMBL" id="KAG0450267.1"/>
    </source>
</evidence>
<evidence type="ECO:0000313" key="2">
    <source>
        <dbReference type="Proteomes" id="UP000636800"/>
    </source>
</evidence>
<accession>A0A835PH62</accession>
<reference evidence="1 2" key="1">
    <citation type="journal article" date="2020" name="Nat. Food">
        <title>A phased Vanilla planifolia genome enables genetic improvement of flavour and production.</title>
        <authorList>
            <person name="Hasing T."/>
            <person name="Tang H."/>
            <person name="Brym M."/>
            <person name="Khazi F."/>
            <person name="Huang T."/>
            <person name="Chambers A.H."/>
        </authorList>
    </citation>
    <scope>NUCLEOTIDE SEQUENCE [LARGE SCALE GENOMIC DNA]</scope>
    <source>
        <tissue evidence="1">Leaf</tissue>
    </source>
</reference>
<gene>
    <name evidence="1" type="ORF">HPP92_026985</name>
</gene>
<keyword evidence="2" id="KW-1185">Reference proteome</keyword>
<organism evidence="1 2">
    <name type="scientific">Vanilla planifolia</name>
    <name type="common">Vanilla</name>
    <dbReference type="NCBI Taxonomy" id="51239"/>
    <lineage>
        <taxon>Eukaryota</taxon>
        <taxon>Viridiplantae</taxon>
        <taxon>Streptophyta</taxon>
        <taxon>Embryophyta</taxon>
        <taxon>Tracheophyta</taxon>
        <taxon>Spermatophyta</taxon>
        <taxon>Magnoliopsida</taxon>
        <taxon>Liliopsida</taxon>
        <taxon>Asparagales</taxon>
        <taxon>Orchidaceae</taxon>
        <taxon>Vanilloideae</taxon>
        <taxon>Vanilleae</taxon>
        <taxon>Vanilla</taxon>
    </lineage>
</organism>
<dbReference type="OrthoDB" id="4062651at2759"/>
<name>A0A835PH62_VANPL</name>
<proteinExistence type="predicted"/>
<dbReference type="AlphaFoldDB" id="A0A835PH62"/>